<comment type="caution">
    <text evidence="10">The sequence shown here is derived from an EMBL/GenBank/DDBJ whole genome shotgun (WGS) entry which is preliminary data.</text>
</comment>
<keyword evidence="6" id="KW-0378">Hydrolase</keyword>
<dbReference type="GO" id="GO:0005634">
    <property type="term" value="C:nucleus"/>
    <property type="evidence" value="ECO:0007669"/>
    <property type="project" value="TreeGrafter"/>
</dbReference>
<dbReference type="Gene3D" id="3.90.70.10">
    <property type="entry name" value="Cysteine proteinases"/>
    <property type="match status" value="1"/>
</dbReference>
<evidence type="ECO:0000256" key="7">
    <source>
        <dbReference type="ARBA" id="ARBA00022807"/>
    </source>
</evidence>
<evidence type="ECO:0000256" key="5">
    <source>
        <dbReference type="ARBA" id="ARBA00022786"/>
    </source>
</evidence>
<keyword evidence="5" id="KW-0833">Ubl conjugation pathway</keyword>
<dbReference type="Proteomes" id="UP001146120">
    <property type="component" value="Unassembled WGS sequence"/>
</dbReference>
<keyword evidence="11" id="KW-1185">Reference proteome</keyword>
<feature type="compositionally biased region" description="Acidic residues" evidence="8">
    <location>
        <begin position="80"/>
        <end position="98"/>
    </location>
</feature>
<dbReference type="Gene3D" id="3.10.20.90">
    <property type="entry name" value="Phosphatidylinositol 3-kinase Catalytic Subunit, Chain A, domain 1"/>
    <property type="match status" value="2"/>
</dbReference>
<evidence type="ECO:0000256" key="6">
    <source>
        <dbReference type="ARBA" id="ARBA00022801"/>
    </source>
</evidence>
<dbReference type="InterPro" id="IPR028889">
    <property type="entry name" value="USP"/>
</dbReference>
<dbReference type="Pfam" id="PF12436">
    <property type="entry name" value="USP7_ICP0_bdg"/>
    <property type="match status" value="1"/>
</dbReference>
<dbReference type="InterPro" id="IPR029346">
    <property type="entry name" value="USP_C"/>
</dbReference>
<gene>
    <name evidence="10" type="ORF">N0F65_002740</name>
</gene>
<organism evidence="10 11">
    <name type="scientific">Lagenidium giganteum</name>
    <dbReference type="NCBI Taxonomy" id="4803"/>
    <lineage>
        <taxon>Eukaryota</taxon>
        <taxon>Sar</taxon>
        <taxon>Stramenopiles</taxon>
        <taxon>Oomycota</taxon>
        <taxon>Peronosporomycetes</taxon>
        <taxon>Pythiales</taxon>
        <taxon>Pythiaceae</taxon>
    </lineage>
</organism>
<feature type="compositionally biased region" description="Polar residues" evidence="8">
    <location>
        <begin position="731"/>
        <end position="743"/>
    </location>
</feature>
<evidence type="ECO:0000256" key="1">
    <source>
        <dbReference type="ARBA" id="ARBA00000707"/>
    </source>
</evidence>
<dbReference type="PROSITE" id="PS50235">
    <property type="entry name" value="USP_3"/>
    <property type="match status" value="1"/>
</dbReference>
<dbReference type="Pfam" id="PF14533">
    <property type="entry name" value="USP7_C2"/>
    <property type="match status" value="1"/>
</dbReference>
<evidence type="ECO:0000256" key="8">
    <source>
        <dbReference type="SAM" id="MobiDB-lite"/>
    </source>
</evidence>
<dbReference type="InterPro" id="IPR018200">
    <property type="entry name" value="USP_CS"/>
</dbReference>
<dbReference type="Pfam" id="PF00443">
    <property type="entry name" value="UCH"/>
    <property type="match status" value="1"/>
</dbReference>
<evidence type="ECO:0000313" key="11">
    <source>
        <dbReference type="Proteomes" id="UP001146120"/>
    </source>
</evidence>
<dbReference type="PROSITE" id="PS00973">
    <property type="entry name" value="USP_2"/>
    <property type="match status" value="1"/>
</dbReference>
<dbReference type="GO" id="GO:0004843">
    <property type="term" value="F:cysteine-type deubiquitinase activity"/>
    <property type="evidence" value="ECO:0007669"/>
    <property type="project" value="UniProtKB-EC"/>
</dbReference>
<feature type="domain" description="USP" evidence="9">
    <location>
        <begin position="350"/>
        <end position="657"/>
    </location>
</feature>
<keyword evidence="4" id="KW-0645">Protease</keyword>
<feature type="region of interest" description="Disordered" evidence="8">
    <location>
        <begin position="1435"/>
        <end position="1454"/>
    </location>
</feature>
<dbReference type="PANTHER" id="PTHR24006:SF888">
    <property type="entry name" value="UBIQUITIN CARBOXYL-TERMINAL HYDROLASE 30"/>
    <property type="match status" value="1"/>
</dbReference>
<comment type="similarity">
    <text evidence="2">Belongs to the peptidase C19 family.</text>
</comment>
<dbReference type="InterPro" id="IPR001394">
    <property type="entry name" value="Peptidase_C19_UCH"/>
</dbReference>
<evidence type="ECO:0000256" key="3">
    <source>
        <dbReference type="ARBA" id="ARBA00012759"/>
    </source>
</evidence>
<dbReference type="GO" id="GO:0016579">
    <property type="term" value="P:protein deubiquitination"/>
    <property type="evidence" value="ECO:0007669"/>
    <property type="project" value="InterPro"/>
</dbReference>
<feature type="region of interest" description="Disordered" evidence="8">
    <location>
        <begin position="923"/>
        <end position="944"/>
    </location>
</feature>
<name>A0AAV2Z411_9STRA</name>
<dbReference type="GO" id="GO:0005829">
    <property type="term" value="C:cytosol"/>
    <property type="evidence" value="ECO:0007669"/>
    <property type="project" value="TreeGrafter"/>
</dbReference>
<dbReference type="InterPro" id="IPR038765">
    <property type="entry name" value="Papain-like_cys_pep_sf"/>
</dbReference>
<sequence length="1454" mass="163714">MVEKRRSPEAELELAPAAAAPEKKLRTTDVAEPSDGHGADEPLHANGAMAAAEKDVDMGAADDGQLQPELEAEQVIPSDSTDEDGGDGGDGDGIDDLNVDAPAIASTPPPLAPHAFRELESEKIDPMGMLKATQLHRAVPGAPPMETIESPRAVEATSVLVFRSHFPVLTDQNVMHSVCQKDESGQLWRVAWYPFGYLASDDMVSVDVQLADEDQSAGVTEDVQGPPQLVNENSSSLASGGVCTPVQVDVILHHQGGDEKKSFRASVKTASQVGMLKLIMRGHLLNPELQLLTADGQVDVEVRLHLGMITSLVSTPETGAPGMAQTPTLNTLPSASDLMQYDSKKETGMVGLKNQGATCYMNSLLQTLFHLRAFRQVVYDTPTEKEDTNDSVTLALQRVFYRLQRQSKAVSTKELTRSFGWSQIDAFMQHDVQELYRILCDRVEEKMKHTTVDGTIKKLFEGKVRSFVQCVNVDFQSFRDESFYDLQLDVKGCEDIYESFRKYVEIEMLQGDNQYDAEGYGKQDAKKGVRFMKFPPVLNIQLKRFEYDPMRDGMVKIHDRFEFPKTLVLDEFFTPDDAKDTTDKDKKEAFVYHLHSVLVHSGDVHGGHYYVYIRPGRNMAQSTDWFKFDDDQITCVDEQAAIEGNYGSSPAGYASNSLGSPEKDDASAVGNGTGVDFAHVSSTPDDEHVSDVYEYNRGVGNSNLMMPMGRSYSSAYMLVYVRDGNNDISSIQDNAEPNGNSEVTTRDEDSNGADIVNNVDIPDSLLQRFHEEEKATARRKKLQQTEHLFMNLRIASDSSISRLKKITKTMDFSSFTNNTCLRIRIRRAASIRSLYERIYKRCGVPVNRQRLWKVITRENRTIRPDQSLENEHLDCRVDALMDEEASSKTPVRLYLQILDEPEVFRNSVGKSVINRHYLSAFVAPEEEESPEQENELKDEEDEQLDDPVAAVEEPKLVVDVPPTSPNEILLFIKFYDVKKKLGERLEYMGNILIDMRKTGADLAKYLHEALNIPFTTELILFEEIQPVSISEIEMEVTLESAEIQNGDIVCYQYAEDEAKLQMESETELVSKRGSTRERYPDVPSYFQYLLDRVDVNFQMIGKPEETFILGLLYSNVYDEIIDALADKLNMKDKKLHLRLYQHSSVTSAPKKNPLRHSKYSGDDQTTLEEFLTEYAERTNILHYEILANPITEIESKKQVLVYFSIYDECFVDPAAPKNSRRVEFLVQPNYTVKDLCALVKQLFAIPAGAQLRVCEVSHCGTFLHDVLEDNVLLERYWASPSGHVSMNDVNLFVELVPPEELAIIAGTALAGPSDDEGAQSAHDAVRLNVIHFNFQSAGQSWIHPHGVPLITHCFEQDTVAQLKERIRQRMGVSEEVFSRWNLSFVRDTRASPMKEVYEDLDEDAVDNLTMLRLEEVCGTRFSSITCMGLEHADTKPNTPKYARRQEQGIRIRQN</sequence>
<keyword evidence="7" id="KW-0788">Thiol protease</keyword>
<dbReference type="GO" id="GO:0006508">
    <property type="term" value="P:proteolysis"/>
    <property type="evidence" value="ECO:0007669"/>
    <property type="project" value="UniProtKB-KW"/>
</dbReference>
<dbReference type="CDD" id="cd02659">
    <property type="entry name" value="peptidase_C19C"/>
    <property type="match status" value="1"/>
</dbReference>
<dbReference type="EMBL" id="DAKRPA010000063">
    <property type="protein sequence ID" value="DBA00497.1"/>
    <property type="molecule type" value="Genomic_DNA"/>
</dbReference>
<feature type="compositionally biased region" description="Acidic residues" evidence="8">
    <location>
        <begin position="924"/>
        <end position="944"/>
    </location>
</feature>
<dbReference type="PROSITE" id="PS00972">
    <property type="entry name" value="USP_1"/>
    <property type="match status" value="1"/>
</dbReference>
<evidence type="ECO:0000259" key="9">
    <source>
        <dbReference type="PROSITE" id="PS50235"/>
    </source>
</evidence>
<evidence type="ECO:0000256" key="2">
    <source>
        <dbReference type="ARBA" id="ARBA00009085"/>
    </source>
</evidence>
<dbReference type="SUPFAM" id="SSF54001">
    <property type="entry name" value="Cysteine proteinases"/>
    <property type="match status" value="1"/>
</dbReference>
<dbReference type="EC" id="3.4.19.12" evidence="3"/>
<feature type="region of interest" description="Disordered" evidence="8">
    <location>
        <begin position="731"/>
        <end position="754"/>
    </location>
</feature>
<evidence type="ECO:0000256" key="4">
    <source>
        <dbReference type="ARBA" id="ARBA00022670"/>
    </source>
</evidence>
<dbReference type="InterPro" id="IPR024729">
    <property type="entry name" value="USP7_ICP0-binding_dom"/>
</dbReference>
<feature type="compositionally biased region" description="Basic and acidic residues" evidence="8">
    <location>
        <begin position="21"/>
        <end position="43"/>
    </location>
</feature>
<reference evidence="10" key="2">
    <citation type="journal article" date="2023" name="Microbiol Resour">
        <title>Decontamination and Annotation of the Draft Genome Sequence of the Oomycete Lagenidium giganteum ARSEF 373.</title>
        <authorList>
            <person name="Morgan W.R."/>
            <person name="Tartar A."/>
        </authorList>
    </citation>
    <scope>NUCLEOTIDE SEQUENCE</scope>
    <source>
        <strain evidence="10">ARSEF 373</strain>
    </source>
</reference>
<comment type="catalytic activity">
    <reaction evidence="1">
        <text>Thiol-dependent hydrolysis of ester, thioester, amide, peptide and isopeptide bonds formed by the C-terminal Gly of ubiquitin (a 76-residue protein attached to proteins as an intracellular targeting signal).</text>
        <dbReference type="EC" id="3.4.19.12"/>
    </reaction>
</comment>
<feature type="compositionally biased region" description="Basic and acidic residues" evidence="8">
    <location>
        <begin position="1443"/>
        <end position="1454"/>
    </location>
</feature>
<feature type="region of interest" description="Disordered" evidence="8">
    <location>
        <begin position="1"/>
        <end position="112"/>
    </location>
</feature>
<dbReference type="InterPro" id="IPR050164">
    <property type="entry name" value="Peptidase_C19"/>
</dbReference>
<dbReference type="PANTHER" id="PTHR24006">
    <property type="entry name" value="UBIQUITIN CARBOXYL-TERMINAL HYDROLASE"/>
    <property type="match status" value="1"/>
</dbReference>
<reference evidence="10" key="1">
    <citation type="submission" date="2022-11" db="EMBL/GenBank/DDBJ databases">
        <authorList>
            <person name="Morgan W.R."/>
            <person name="Tartar A."/>
        </authorList>
    </citation>
    <scope>NUCLEOTIDE SEQUENCE</scope>
    <source>
        <strain evidence="10">ARSEF 373</strain>
    </source>
</reference>
<evidence type="ECO:0000313" key="10">
    <source>
        <dbReference type="EMBL" id="DBA00497.1"/>
    </source>
</evidence>
<accession>A0AAV2Z411</accession>
<protein>
    <recommendedName>
        <fullName evidence="3">ubiquitinyl hydrolase 1</fullName>
        <ecNumber evidence="3">3.4.19.12</ecNumber>
    </recommendedName>
</protein>
<proteinExistence type="inferred from homology"/>